<feature type="region of interest" description="Disordered" evidence="1">
    <location>
        <begin position="653"/>
        <end position="674"/>
    </location>
</feature>
<evidence type="ECO:0000256" key="2">
    <source>
        <dbReference type="SAM" id="SignalP"/>
    </source>
</evidence>
<feature type="signal peptide" evidence="2">
    <location>
        <begin position="1"/>
        <end position="22"/>
    </location>
</feature>
<protein>
    <submittedName>
        <fullName evidence="3">Uncharacterized protein</fullName>
    </submittedName>
</protein>
<reference evidence="3 4" key="2">
    <citation type="journal article" date="2020" name="MBio">
        <title>Isolation and Molecular Analysis of a Novel Neorickettsia Species That Causes Potomac Horse Fever.</title>
        <authorList>
            <person name="Teymournejad O."/>
            <person name="Lin M."/>
            <person name="Bekebrede H."/>
            <person name="Kamr A."/>
            <person name="Toribio R.E."/>
            <person name="Arroyo L.G."/>
            <person name="Baird J.D."/>
            <person name="Rikihisa Y."/>
        </authorList>
    </citation>
    <scope>NUCLEOTIDE SEQUENCE [LARGE SCALE GENOMIC DNA]</scope>
    <source>
        <strain evidence="3 4">Fin17</strain>
    </source>
</reference>
<evidence type="ECO:0000313" key="3">
    <source>
        <dbReference type="EMBL" id="QHD65411.1"/>
    </source>
</evidence>
<organism evidence="3 4">
    <name type="scientific">Neorickettsia findlayensis</name>
    <dbReference type="NCBI Taxonomy" id="2686014"/>
    <lineage>
        <taxon>Bacteria</taxon>
        <taxon>Pseudomonadati</taxon>
        <taxon>Pseudomonadota</taxon>
        <taxon>Alphaproteobacteria</taxon>
        <taxon>Rickettsiales</taxon>
        <taxon>Anaplasmataceae</taxon>
        <taxon>Neorickettsia</taxon>
    </lineage>
</organism>
<keyword evidence="4" id="KW-1185">Reference proteome</keyword>
<sequence length="842" mass="94042">MQLKKFLLLLFFLCLCCCPKDAFCKAKQPVSLPEHDPDVFLEPAINVYSTTSSDFVTLTADDCKYIFPTNVRARAAWCDKSCFKNLDDVCTNWSSAESANYTKECLCARQVTVCDKKTAINGMELGCVISFPLPMPPPFFDTLCYLPRVTVVPVRSSDYMHPKLRVVISTLNDMSAYNIDYPNPMDYRSHRQVLQSERGKWGPVLVEKRLTRNKVCARVVQVFGGETEARQEHCFNRYTSVDYSGLRICESGSGLCIGKKPIPYFRPLIVKKEERSKCGGPLCQKGAFVGGYACVESESADSGREKECPICGDGRFFIGNEGTLRCQDERANICPSGYLPRLRYLDDPDGNVLCPKNVFSLPREYMTVVNDRVKLFRENIKKFVPYHTKDGENVPSDERTLDIPHTEQSLLDSLTFDKRTGFYKVESKNSVIPYKYEEQSIYCLKVDLDGKGACSKPFHFLGHLSQGVQYAATRFSNFAGEAFFLPDDHDDNKYSLNQCGDGPCYVPVTPLYKGLCFFEKENGPCYDYRAVVNSPHEGGGQKEKALRVQEKAHKDTVIDPFWDGKNEPRPNCDIVEIEVVGAGSAGTDTKGGNSGEYVSVRMITKDFMNILASDKVLLPVVGLGGSIRDDKNDGGDSILYVCDKDNFEESYDGNVNRDKDSKCNSGSSADGGSGCLKVNPHDQEYLKEHCSILVAARGGKVRQVPKRKDTFTRFGSEFEDRFINKVYKPSIIGKVEDSSCVSSVPYYDLKTRQPAYTAPEEAVCTVLEYESEARKKGGSAQADLRFDERWLECKKTAKYGRGGCPARYCVRGKSDGPQNGSDNVQQSGGAGVIRVRCQTFKK</sequence>
<dbReference type="AlphaFoldDB" id="A0A6P1GC83"/>
<feature type="chain" id="PRO_5027056185" evidence="2">
    <location>
        <begin position="23"/>
        <end position="842"/>
    </location>
</feature>
<dbReference type="RefSeq" id="WP_160095781.1">
    <property type="nucleotide sequence ID" value="NZ_CP047224.1"/>
</dbReference>
<dbReference type="EMBL" id="CP047224">
    <property type="protein sequence ID" value="QHD65411.1"/>
    <property type="molecule type" value="Genomic_DNA"/>
</dbReference>
<proteinExistence type="predicted"/>
<reference evidence="3 4" key="1">
    <citation type="journal article" date="2020" name="MBio">
        <title>Erratum for Teymournejad et al., 'Isolation and Molecular Analysis of a Novel Neorickettsia Species That Causes Potomac Horse Fever'.</title>
        <authorList>
            <person name="Teymournejad O."/>
            <person name="Lin M."/>
            <person name="Bekebrede H."/>
            <person name="Kamr A."/>
            <person name="Toribio R.E."/>
            <person name="Arroyo L.G."/>
            <person name="Baird J.D."/>
            <person name="Rikihisa Y."/>
        </authorList>
    </citation>
    <scope>NUCLEOTIDE SEQUENCE [LARGE SCALE GENOMIC DNA]</scope>
    <source>
        <strain evidence="3 4">Fin17</strain>
    </source>
</reference>
<keyword evidence="2" id="KW-0732">Signal</keyword>
<dbReference type="KEGG" id="nef:GP480_03115"/>
<gene>
    <name evidence="3" type="ORF">GP480_03115</name>
</gene>
<accession>A0A6P1GC83</accession>
<name>A0A6P1GC83_9RICK</name>
<evidence type="ECO:0000313" key="4">
    <source>
        <dbReference type="Proteomes" id="UP000464912"/>
    </source>
</evidence>
<evidence type="ECO:0000256" key="1">
    <source>
        <dbReference type="SAM" id="MobiDB-lite"/>
    </source>
</evidence>
<dbReference type="Proteomes" id="UP000464912">
    <property type="component" value="Chromosome"/>
</dbReference>